<comment type="caution">
    <text evidence="1">The sequence shown here is derived from an EMBL/GenBank/DDBJ whole genome shotgun (WGS) entry which is preliminary data.</text>
</comment>
<dbReference type="AlphaFoldDB" id="A0A931BJI5"/>
<dbReference type="RefSeq" id="WP_196285747.1">
    <property type="nucleotide sequence ID" value="NZ_JADQDP010000002.1"/>
</dbReference>
<reference evidence="1 2" key="1">
    <citation type="submission" date="2020-11" db="EMBL/GenBank/DDBJ databases">
        <authorList>
            <person name="Kim M.K."/>
        </authorList>
    </citation>
    <scope>NUCLEOTIDE SEQUENCE [LARGE SCALE GENOMIC DNA]</scope>
    <source>
        <strain evidence="1 2">BT439</strain>
    </source>
</reference>
<protein>
    <recommendedName>
        <fullName evidence="3">DUF1877 family protein</fullName>
    </recommendedName>
</protein>
<dbReference type="EMBL" id="JADQDP010000002">
    <property type="protein sequence ID" value="MBF9141378.1"/>
    <property type="molecule type" value="Genomic_DNA"/>
</dbReference>
<gene>
    <name evidence="1" type="ORF">I2I01_07015</name>
</gene>
<keyword evidence="2" id="KW-1185">Reference proteome</keyword>
<proteinExistence type="predicted"/>
<organism evidence="1 2">
    <name type="scientific">Hymenobacter properus</name>
    <dbReference type="NCBI Taxonomy" id="2791026"/>
    <lineage>
        <taxon>Bacteria</taxon>
        <taxon>Pseudomonadati</taxon>
        <taxon>Bacteroidota</taxon>
        <taxon>Cytophagia</taxon>
        <taxon>Cytophagales</taxon>
        <taxon>Hymenobacteraceae</taxon>
        <taxon>Hymenobacter</taxon>
    </lineage>
</organism>
<accession>A0A931BJI5</accession>
<name>A0A931BJI5_9BACT</name>
<evidence type="ECO:0000313" key="2">
    <source>
        <dbReference type="Proteomes" id="UP000645610"/>
    </source>
</evidence>
<sequence length="158" mass="17992">MSITCSLQQIAWPAAEMYVRQPAMLVEVLRAEQEEFIKQWHPRFDSTSWYEAKKARSYDWVVLVKGMLSFSSIAHHLIVHGGQPVGGLEESWQLEGEAQVFHPDEVATLYRALASISLSQADEQFDGDALMVEMFQDFQRFLQEATEVNNALLLFVGP</sequence>
<evidence type="ECO:0000313" key="1">
    <source>
        <dbReference type="EMBL" id="MBF9141378.1"/>
    </source>
</evidence>
<evidence type="ECO:0008006" key="3">
    <source>
        <dbReference type="Google" id="ProtNLM"/>
    </source>
</evidence>
<dbReference type="Proteomes" id="UP000645610">
    <property type="component" value="Unassembled WGS sequence"/>
</dbReference>